<dbReference type="EMBL" id="JAUSTF010000001">
    <property type="protein sequence ID" value="MDQ0178652.1"/>
    <property type="molecule type" value="Genomic_DNA"/>
</dbReference>
<name>A0AAW8DGA3_9MICC</name>
<comment type="caution">
    <text evidence="1">The sequence shown here is derived from an EMBL/GenBank/DDBJ whole genome shotgun (WGS) entry which is preliminary data.</text>
</comment>
<dbReference type="AlphaFoldDB" id="A0AAW8DGA3"/>
<evidence type="ECO:0000313" key="2">
    <source>
        <dbReference type="EMBL" id="MDQ0178652.1"/>
    </source>
</evidence>
<gene>
    <name evidence="1" type="ORF">J2S90_002579</name>
    <name evidence="2" type="ORF">J2S93_000059</name>
</gene>
<dbReference type="Proteomes" id="UP001230951">
    <property type="component" value="Unassembled WGS sequence"/>
</dbReference>
<accession>A0AAW8DGA3</accession>
<keyword evidence="3" id="KW-1185">Reference proteome</keyword>
<proteinExistence type="predicted"/>
<protein>
    <submittedName>
        <fullName evidence="1">Uncharacterized protein</fullName>
    </submittedName>
</protein>
<evidence type="ECO:0000313" key="3">
    <source>
        <dbReference type="Proteomes" id="UP001230951"/>
    </source>
</evidence>
<organism evidence="1 4">
    <name type="scientific">Arthrobacter bambusae</name>
    <dbReference type="NCBI Taxonomy" id="1338426"/>
    <lineage>
        <taxon>Bacteria</taxon>
        <taxon>Bacillati</taxon>
        <taxon>Actinomycetota</taxon>
        <taxon>Actinomycetes</taxon>
        <taxon>Micrococcales</taxon>
        <taxon>Micrococcaceae</taxon>
        <taxon>Arthrobacter</taxon>
    </lineage>
</organism>
<dbReference type="EMBL" id="JAUSRG010000006">
    <property type="protein sequence ID" value="MDP9905608.1"/>
    <property type="molecule type" value="Genomic_DNA"/>
</dbReference>
<reference evidence="1 3" key="1">
    <citation type="submission" date="2023-07" db="EMBL/GenBank/DDBJ databases">
        <title>Sorghum-associated microbial communities from plants grown in Nebraska, USA.</title>
        <authorList>
            <person name="Schachtman D."/>
        </authorList>
    </citation>
    <scope>NUCLEOTIDE SEQUENCE</scope>
    <source>
        <strain evidence="1">DS1006</strain>
        <strain evidence="2 3">DS1016</strain>
    </source>
</reference>
<dbReference type="RefSeq" id="WP_306961742.1">
    <property type="nucleotide sequence ID" value="NZ_JAUSRG010000006.1"/>
</dbReference>
<evidence type="ECO:0000313" key="1">
    <source>
        <dbReference type="EMBL" id="MDP9905608.1"/>
    </source>
</evidence>
<sequence>MVYSPLTVTEPGEPESFAYPSLTQDLKLVWDELDGDIIGPIHASAASVHLYDNNRSQFRKIASVEDVRIDCYVTESRFAMICEKYDKGGSWVGGGAALVLNAGSKILAANRRRGKALTGHLRYAWLRQILFQRKEGFWGIEALRLVYKSEGASMFLQLTLDKSTDSAALAHELMERTVAYRKADSDPFESDEAEAFERLLAAGRVIQEKGTMGKYELPTSWSAGSAAQYAPLAPPSAITNNEPGTNS</sequence>
<evidence type="ECO:0000313" key="4">
    <source>
        <dbReference type="Proteomes" id="UP001242995"/>
    </source>
</evidence>
<dbReference type="Proteomes" id="UP001242995">
    <property type="component" value="Unassembled WGS sequence"/>
</dbReference>